<dbReference type="Proteomes" id="UP000828251">
    <property type="component" value="Unassembled WGS sequence"/>
</dbReference>
<reference evidence="2 3" key="1">
    <citation type="journal article" date="2021" name="Plant Biotechnol. J.">
        <title>Multi-omics assisted identification of the key and species-specific regulatory components of drought-tolerant mechanisms in Gossypium stocksii.</title>
        <authorList>
            <person name="Yu D."/>
            <person name="Ke L."/>
            <person name="Zhang D."/>
            <person name="Wu Y."/>
            <person name="Sun Y."/>
            <person name="Mei J."/>
            <person name="Sun J."/>
            <person name="Sun Y."/>
        </authorList>
    </citation>
    <scope>NUCLEOTIDE SEQUENCE [LARGE SCALE GENOMIC DNA]</scope>
    <source>
        <strain evidence="3">cv. E1</strain>
        <tissue evidence="2">Leaf</tissue>
    </source>
</reference>
<dbReference type="PANTHER" id="PTHR31286">
    <property type="entry name" value="GLYCINE-RICH CELL WALL STRUCTURAL PROTEIN 1.8-LIKE"/>
    <property type="match status" value="1"/>
</dbReference>
<name>A0A9D3W2Z1_9ROSI</name>
<dbReference type="EMBL" id="JAIQCV010000004">
    <property type="protein sequence ID" value="KAH1107946.1"/>
    <property type="molecule type" value="Genomic_DNA"/>
</dbReference>
<gene>
    <name evidence="2" type="ORF">J1N35_011714</name>
</gene>
<dbReference type="InterPro" id="IPR040256">
    <property type="entry name" value="At4g02000-like"/>
</dbReference>
<dbReference type="AlphaFoldDB" id="A0A9D3W2Z1"/>
<accession>A0A9D3W2Z1</accession>
<evidence type="ECO:0000313" key="3">
    <source>
        <dbReference type="Proteomes" id="UP000828251"/>
    </source>
</evidence>
<dbReference type="PANTHER" id="PTHR31286:SF173">
    <property type="entry name" value="DUF4283 DOMAIN-CONTAINING PROTEIN"/>
    <property type="match status" value="1"/>
</dbReference>
<dbReference type="InterPro" id="IPR025558">
    <property type="entry name" value="DUF4283"/>
</dbReference>
<keyword evidence="3" id="KW-1185">Reference proteome</keyword>
<sequence>MADYNKVLTQGPWIVFGQYLTVQPWTKTFNPDQPYPSVVMAWIRLAGLPGYLYKRQFIEAIGSLIGKVVKLDLRIDNRTRGRFARLAVFINLDEPLISKVLVDGVIQQVEYEALPTICFSCGKYGHLKNCARR</sequence>
<dbReference type="OrthoDB" id="995555at2759"/>
<protein>
    <recommendedName>
        <fullName evidence="1">DUF4283 domain-containing protein</fullName>
    </recommendedName>
</protein>
<dbReference type="Pfam" id="PF14111">
    <property type="entry name" value="DUF4283"/>
    <property type="match status" value="1"/>
</dbReference>
<feature type="domain" description="DUF4283" evidence="1">
    <location>
        <begin position="2"/>
        <end position="33"/>
    </location>
</feature>
<evidence type="ECO:0000313" key="2">
    <source>
        <dbReference type="EMBL" id="KAH1107946.1"/>
    </source>
</evidence>
<proteinExistence type="predicted"/>
<organism evidence="2 3">
    <name type="scientific">Gossypium stocksii</name>
    <dbReference type="NCBI Taxonomy" id="47602"/>
    <lineage>
        <taxon>Eukaryota</taxon>
        <taxon>Viridiplantae</taxon>
        <taxon>Streptophyta</taxon>
        <taxon>Embryophyta</taxon>
        <taxon>Tracheophyta</taxon>
        <taxon>Spermatophyta</taxon>
        <taxon>Magnoliopsida</taxon>
        <taxon>eudicotyledons</taxon>
        <taxon>Gunneridae</taxon>
        <taxon>Pentapetalae</taxon>
        <taxon>rosids</taxon>
        <taxon>malvids</taxon>
        <taxon>Malvales</taxon>
        <taxon>Malvaceae</taxon>
        <taxon>Malvoideae</taxon>
        <taxon>Gossypium</taxon>
    </lineage>
</organism>
<comment type="caution">
    <text evidence="2">The sequence shown here is derived from an EMBL/GenBank/DDBJ whole genome shotgun (WGS) entry which is preliminary data.</text>
</comment>
<evidence type="ECO:0000259" key="1">
    <source>
        <dbReference type="Pfam" id="PF14111"/>
    </source>
</evidence>